<reference evidence="1 2" key="1">
    <citation type="journal article" date="2016" name="Mol. Biol. Evol.">
        <title>Comparative Genomics of Early-Diverging Mushroom-Forming Fungi Provides Insights into the Origins of Lignocellulose Decay Capabilities.</title>
        <authorList>
            <person name="Nagy L.G."/>
            <person name="Riley R."/>
            <person name="Tritt A."/>
            <person name="Adam C."/>
            <person name="Daum C."/>
            <person name="Floudas D."/>
            <person name="Sun H."/>
            <person name="Yadav J.S."/>
            <person name="Pangilinan J."/>
            <person name="Larsson K.H."/>
            <person name="Matsuura K."/>
            <person name="Barry K."/>
            <person name="Labutti K."/>
            <person name="Kuo R."/>
            <person name="Ohm R.A."/>
            <person name="Bhattacharya S.S."/>
            <person name="Shirouzu T."/>
            <person name="Yoshinaga Y."/>
            <person name="Martin F.M."/>
            <person name="Grigoriev I.V."/>
            <person name="Hibbett D.S."/>
        </authorList>
    </citation>
    <scope>NUCLEOTIDE SEQUENCE [LARGE SCALE GENOMIC DNA]</scope>
    <source>
        <strain evidence="1 2">CBS 109695</strain>
    </source>
</reference>
<proteinExistence type="predicted"/>
<protein>
    <submittedName>
        <fullName evidence="1">Uncharacterized protein</fullName>
    </submittedName>
</protein>
<dbReference type="AlphaFoldDB" id="A0A166ITK7"/>
<evidence type="ECO:0000313" key="1">
    <source>
        <dbReference type="EMBL" id="KZP20156.1"/>
    </source>
</evidence>
<evidence type="ECO:0000313" key="2">
    <source>
        <dbReference type="Proteomes" id="UP000076532"/>
    </source>
</evidence>
<sequence>MFLCERDFDLLLSARRLGWLFRGCELHTIPSTGTHPHKANAPLFHRPACLPPDAHRRLPRRPGHQHPLLRRGRAEPVTLRPVLLPAPDGSAAARGTAERRRMVLARGGGVELGSGGVGCRSDVERSIRPRRGQFLFLLFFFR</sequence>
<gene>
    <name evidence="1" type="ORF">FIBSPDRAFT_827254</name>
</gene>
<keyword evidence="2" id="KW-1185">Reference proteome</keyword>
<organism evidence="1 2">
    <name type="scientific">Athelia psychrophila</name>
    <dbReference type="NCBI Taxonomy" id="1759441"/>
    <lineage>
        <taxon>Eukaryota</taxon>
        <taxon>Fungi</taxon>
        <taxon>Dikarya</taxon>
        <taxon>Basidiomycota</taxon>
        <taxon>Agaricomycotina</taxon>
        <taxon>Agaricomycetes</taxon>
        <taxon>Agaricomycetidae</taxon>
        <taxon>Atheliales</taxon>
        <taxon>Atheliaceae</taxon>
        <taxon>Athelia</taxon>
    </lineage>
</organism>
<dbReference type="Proteomes" id="UP000076532">
    <property type="component" value="Unassembled WGS sequence"/>
</dbReference>
<accession>A0A166ITK7</accession>
<dbReference type="EMBL" id="KV417557">
    <property type="protein sequence ID" value="KZP20156.1"/>
    <property type="molecule type" value="Genomic_DNA"/>
</dbReference>
<name>A0A166ITK7_9AGAM</name>